<evidence type="ECO:0000256" key="6">
    <source>
        <dbReference type="PIRSR" id="PIRSR606823-2"/>
    </source>
</evidence>
<dbReference type="GO" id="GO:0046512">
    <property type="term" value="P:sphingosine biosynthetic process"/>
    <property type="evidence" value="ECO:0007669"/>
    <property type="project" value="TreeGrafter"/>
</dbReference>
<evidence type="ECO:0000313" key="15">
    <source>
        <dbReference type="RefSeq" id="XP_030756754.1"/>
    </source>
</evidence>
<keyword evidence="4 7" id="KW-0378">Hydrolase</keyword>
<evidence type="ECO:0000256" key="8">
    <source>
        <dbReference type="SAM" id="SignalP"/>
    </source>
</evidence>
<keyword evidence="7" id="KW-0746">Sphingolipid metabolism</keyword>
<dbReference type="GO" id="GO:0046872">
    <property type="term" value="F:metal ion binding"/>
    <property type="evidence" value="ECO:0007669"/>
    <property type="project" value="UniProtKB-KW"/>
</dbReference>
<evidence type="ECO:0000256" key="3">
    <source>
        <dbReference type="ARBA" id="ARBA00019235"/>
    </source>
</evidence>
<dbReference type="Proteomes" id="UP000504635">
    <property type="component" value="Unplaced"/>
</dbReference>
<feature type="binding site" evidence="6">
    <location>
        <position position="505"/>
    </location>
    <ligand>
        <name>Zn(2+)</name>
        <dbReference type="ChEBI" id="CHEBI:29105"/>
    </ligand>
</feature>
<evidence type="ECO:0000256" key="7">
    <source>
        <dbReference type="RuleBase" id="RU366019"/>
    </source>
</evidence>
<dbReference type="Pfam" id="PF04734">
    <property type="entry name" value="Ceramidase_alk"/>
    <property type="match status" value="1"/>
</dbReference>
<dbReference type="AlphaFoldDB" id="A0A6J2Y1F3"/>
<dbReference type="Gene3D" id="2.60.40.2300">
    <property type="entry name" value="Neutral/alkaline non-lysosomal ceramidase, C-terminal domain"/>
    <property type="match status" value="1"/>
</dbReference>
<dbReference type="GO" id="GO:0005576">
    <property type="term" value="C:extracellular region"/>
    <property type="evidence" value="ECO:0007669"/>
    <property type="project" value="TreeGrafter"/>
</dbReference>
<evidence type="ECO:0000256" key="1">
    <source>
        <dbReference type="ARBA" id="ARBA00009835"/>
    </source>
</evidence>
<dbReference type="InterPro" id="IPR038445">
    <property type="entry name" value="NCDase_C_sf"/>
</dbReference>
<evidence type="ECO:0000313" key="14">
    <source>
        <dbReference type="RefSeq" id="XP_030756753.1"/>
    </source>
</evidence>
<comment type="similarity">
    <text evidence="1 7">Belongs to the neutral ceramidase family.</text>
</comment>
<dbReference type="RefSeq" id="XP_030756753.1">
    <property type="nucleotide sequence ID" value="XM_030900893.1"/>
</dbReference>
<dbReference type="RefSeq" id="XP_030756754.1">
    <property type="nucleotide sequence ID" value="XM_030900894.1"/>
</dbReference>
<name>A0A6J2Y1F3_SITOR</name>
<dbReference type="PANTHER" id="PTHR12670">
    <property type="entry name" value="CERAMIDASE"/>
    <property type="match status" value="1"/>
</dbReference>
<dbReference type="KEGG" id="soy:115882688"/>
<feature type="chain" id="PRO_5044642892" description="Neutral ceramidase" evidence="8">
    <location>
        <begin position="25"/>
        <end position="701"/>
    </location>
</feature>
<keyword evidence="11" id="KW-1185">Reference proteome</keyword>
<dbReference type="InterPro" id="IPR031329">
    <property type="entry name" value="NEUT/ALK_ceramidase_N"/>
</dbReference>
<feature type="binding site" evidence="6">
    <location>
        <position position="116"/>
    </location>
    <ligand>
        <name>Zn(2+)</name>
        <dbReference type="ChEBI" id="CHEBI:29105"/>
    </ligand>
</feature>
<sequence length="701" mass="76966">MTTWIGVISFLVILCCSWLPGSLATYNVGVGRADCTGPTAEITFMGYAKLTQKGCGLHLRQFARAFIFDDGTSRVVFVSIDACMVGYSLKNAVVKKLKTLYNDTYTHENFILSGTHTHGAPGGFLVDVLYDITELGFCADTFNAYTTGIFNAIKKAHESLVESHVYITSGEVHANINRSPASYDQNPEEERNKYKYNTDKTLRQLKIVRASDNELIGAINWYAVHAVSMNNSNCLVTSDNVGYASILLESEYNTNSVIGQGDFVGAFASSNLGDVSPNLNGPVCVNTGEACDYVTSTCGGENKYCIASGPGKDMFESAEIIATRLFSKSKELLSNETAQELSGPIKFIHQWVEVPKQAVDIQLENGTIQTVKGCLPAMGYSFAAGTTDGPGEFDFKQGSSTDNPFWNIVRDFVFPPTTEDINCHYPKPILIASGRIKVPYNWQPEIVSTQILLLGNFALVGVPGEFTTMSGRRMRDAVKNVIVDSGGDSSTEVVIAGLSNTYTSYIATYEEYQLQRYEGASTIFGPHTLQIYLSIYKTLAEALIKGQKVDAGPVPDDPDKSKLLSLITPVIFDSSGWFWNFGDVLQQPPKSVKVNDTVSVKFIAGHPRNDLMLEKTFLAVEKLGDDGKWNVVATDANFETRFIWTRTSFIKAGSEVEVQWQVRNGAESGTYRIKHYGHYKSLLGGIYPYQGTSHNFTVTSS</sequence>
<proteinExistence type="inferred from homology"/>
<comment type="cofactor">
    <cofactor evidence="6">
        <name>Zn(2+)</name>
        <dbReference type="ChEBI" id="CHEBI:29105"/>
    </cofactor>
    <text evidence="6">Binds 1 zinc ion per subunit.</text>
</comment>
<reference evidence="12 13" key="1">
    <citation type="submission" date="2025-04" db="UniProtKB">
        <authorList>
            <consortium name="RefSeq"/>
        </authorList>
    </citation>
    <scope>IDENTIFICATION</scope>
    <source>
        <tissue evidence="12 13">Gonads</tissue>
    </source>
</reference>
<accession>A0A6J2Y1F3</accession>
<feature type="binding site" evidence="6">
    <location>
        <position position="225"/>
    </location>
    <ligand>
        <name>Zn(2+)</name>
        <dbReference type="ChEBI" id="CHEBI:29105"/>
    </ligand>
</feature>
<dbReference type="GO" id="GO:0046514">
    <property type="term" value="P:ceramide catabolic process"/>
    <property type="evidence" value="ECO:0007669"/>
    <property type="project" value="InterPro"/>
</dbReference>
<dbReference type="PANTHER" id="PTHR12670:SF1">
    <property type="entry name" value="NEUTRAL CERAMIDASE"/>
    <property type="match status" value="1"/>
</dbReference>
<evidence type="ECO:0000313" key="11">
    <source>
        <dbReference type="Proteomes" id="UP000504635"/>
    </source>
</evidence>
<feature type="binding site" evidence="6">
    <location>
        <position position="465"/>
    </location>
    <ligand>
        <name>Zn(2+)</name>
        <dbReference type="ChEBI" id="CHEBI:29105"/>
    </ligand>
</feature>
<dbReference type="InterPro" id="IPR006823">
    <property type="entry name" value="Ceramidase_alk"/>
</dbReference>
<comment type="catalytic activity">
    <reaction evidence="7">
        <text>an N-acylsphing-4-enine + H2O = sphing-4-enine + a fatty acid</text>
        <dbReference type="Rhea" id="RHEA:20856"/>
        <dbReference type="ChEBI" id="CHEBI:15377"/>
        <dbReference type="ChEBI" id="CHEBI:28868"/>
        <dbReference type="ChEBI" id="CHEBI:52639"/>
        <dbReference type="ChEBI" id="CHEBI:57756"/>
        <dbReference type="EC" id="3.5.1.23"/>
    </reaction>
</comment>
<evidence type="ECO:0000313" key="12">
    <source>
        <dbReference type="RefSeq" id="XP_030756751.1"/>
    </source>
</evidence>
<dbReference type="OrthoDB" id="191371at2759"/>
<evidence type="ECO:0000259" key="9">
    <source>
        <dbReference type="Pfam" id="PF04734"/>
    </source>
</evidence>
<feature type="signal peptide" evidence="8">
    <location>
        <begin position="1"/>
        <end position="24"/>
    </location>
</feature>
<dbReference type="GO" id="GO:0042759">
    <property type="term" value="P:long-chain fatty acid biosynthetic process"/>
    <property type="evidence" value="ECO:0007669"/>
    <property type="project" value="TreeGrafter"/>
</dbReference>
<organism evidence="11 15">
    <name type="scientific">Sitophilus oryzae</name>
    <name type="common">Rice weevil</name>
    <name type="synonym">Curculio oryzae</name>
    <dbReference type="NCBI Taxonomy" id="7048"/>
    <lineage>
        <taxon>Eukaryota</taxon>
        <taxon>Metazoa</taxon>
        <taxon>Ecdysozoa</taxon>
        <taxon>Arthropoda</taxon>
        <taxon>Hexapoda</taxon>
        <taxon>Insecta</taxon>
        <taxon>Pterygota</taxon>
        <taxon>Neoptera</taxon>
        <taxon>Endopterygota</taxon>
        <taxon>Coleoptera</taxon>
        <taxon>Polyphaga</taxon>
        <taxon>Cucujiformia</taxon>
        <taxon>Curculionidae</taxon>
        <taxon>Dryophthorinae</taxon>
        <taxon>Sitophilus</taxon>
    </lineage>
</organism>
<feature type="active site" description="Nucleophile" evidence="5">
    <location>
        <position position="276"/>
    </location>
</feature>
<keyword evidence="6" id="KW-0479">Metal-binding</keyword>
<gene>
    <name evidence="12 13 14 15" type="primary">LOC115882688</name>
</gene>
<dbReference type="InterPro" id="IPR031331">
    <property type="entry name" value="NEUT/ALK_ceramidase_C"/>
</dbReference>
<protein>
    <recommendedName>
        <fullName evidence="3 7">Neutral ceramidase</fullName>
        <ecNumber evidence="2 7">3.5.1.23</ecNumber>
    </recommendedName>
</protein>
<evidence type="ECO:0000256" key="5">
    <source>
        <dbReference type="PIRSR" id="PIRSR606823-1"/>
    </source>
</evidence>
<keyword evidence="7" id="KW-0443">Lipid metabolism</keyword>
<dbReference type="GO" id="GO:0017040">
    <property type="term" value="F:N-acylsphingosine amidohydrolase activity"/>
    <property type="evidence" value="ECO:0007669"/>
    <property type="project" value="UniProtKB-UniRule"/>
</dbReference>
<dbReference type="GeneID" id="115882688"/>
<dbReference type="Pfam" id="PF17048">
    <property type="entry name" value="Ceramidse_alk_C"/>
    <property type="match status" value="1"/>
</dbReference>
<feature type="domain" description="Neutral/alkaline non-lysosomal ceramidase N-terminal" evidence="9">
    <location>
        <begin position="26"/>
        <end position="533"/>
    </location>
</feature>
<dbReference type="RefSeq" id="XP_030756752.1">
    <property type="nucleotide sequence ID" value="XM_030900892.1"/>
</dbReference>
<evidence type="ECO:0000259" key="10">
    <source>
        <dbReference type="Pfam" id="PF17048"/>
    </source>
</evidence>
<dbReference type="GO" id="GO:0016020">
    <property type="term" value="C:membrane"/>
    <property type="evidence" value="ECO:0007669"/>
    <property type="project" value="GOC"/>
</dbReference>
<evidence type="ECO:0000256" key="2">
    <source>
        <dbReference type="ARBA" id="ARBA00011891"/>
    </source>
</evidence>
<feature type="domain" description="Neutral/alkaline non-lysosomal ceramidase C-terminal" evidence="10">
    <location>
        <begin position="536"/>
        <end position="698"/>
    </location>
</feature>
<evidence type="ECO:0000256" key="4">
    <source>
        <dbReference type="ARBA" id="ARBA00022801"/>
    </source>
</evidence>
<keyword evidence="6" id="KW-0862">Zinc</keyword>
<evidence type="ECO:0000313" key="13">
    <source>
        <dbReference type="RefSeq" id="XP_030756752.1"/>
    </source>
</evidence>
<dbReference type="EC" id="3.5.1.23" evidence="2 7"/>
<keyword evidence="8" id="KW-0732">Signal</keyword>
<dbReference type="RefSeq" id="XP_030756751.1">
    <property type="nucleotide sequence ID" value="XM_030900891.1"/>
</dbReference>